<dbReference type="PANTHER" id="PTHR47784">
    <property type="entry name" value="STEROL UPTAKE CONTROL PROTEIN 2"/>
    <property type="match status" value="1"/>
</dbReference>
<dbReference type="GO" id="GO:0003677">
    <property type="term" value="F:DNA binding"/>
    <property type="evidence" value="ECO:0007669"/>
    <property type="project" value="UniProtKB-KW"/>
</dbReference>
<dbReference type="EMBL" id="AMGX01000018">
    <property type="protein sequence ID" value="EXJ66738.1"/>
    <property type="molecule type" value="Genomic_DNA"/>
</dbReference>
<dbReference type="eggNOG" id="ENOG502SVCF">
    <property type="taxonomic scope" value="Eukaryota"/>
</dbReference>
<proteinExistence type="predicted"/>
<evidence type="ECO:0000256" key="2">
    <source>
        <dbReference type="ARBA" id="ARBA00023125"/>
    </source>
</evidence>
<dbReference type="GO" id="GO:0001228">
    <property type="term" value="F:DNA-binding transcription activator activity, RNA polymerase II-specific"/>
    <property type="evidence" value="ECO:0007669"/>
    <property type="project" value="TreeGrafter"/>
</dbReference>
<sequence>MPRRSTTKSRAGCETCKRRHLKCNEERPVCGKCAFSKRECIYRVAPSQGTSIPASPRTDQQSSRGHQQPLVGGSASSLSPPGPGSSGAGSNVDHIELFYLFITETCTTIAIDPGQVELYRRIVIERSFKQHFLLDQIIALSACHMTLQRPQATAYYLDIAANQQAAALAGYRDILCRVDASNCLDVLLFSHLIALHVFWEIFTQQPEADFGSFLERLVGCIRLLRGINFVIRSWFGTLVKSEIGPIIMESEEHQQSPKESRGECEALRAMLDHADLSASSIQTCLLSLDMLQTNFDSENALDQPSASTHQAFSWLVTLSEPFTDLIDQRKPEALVLLAHYAVVLHRRRHSWAIGHAGIRLLGQIHQYLGKRWDQWLAWPESIIQGTQNCVSER</sequence>
<comment type="caution">
    <text evidence="7">The sequence shown here is derived from an EMBL/GenBank/DDBJ whole genome shotgun (WGS) entry which is preliminary data.</text>
</comment>
<feature type="domain" description="Zn(2)-C6 fungal-type" evidence="6">
    <location>
        <begin position="12"/>
        <end position="42"/>
    </location>
</feature>
<evidence type="ECO:0000313" key="7">
    <source>
        <dbReference type="EMBL" id="EXJ66738.1"/>
    </source>
</evidence>
<dbReference type="Gene3D" id="4.10.240.10">
    <property type="entry name" value="Zn(2)-C6 fungal-type DNA-binding domain"/>
    <property type="match status" value="1"/>
</dbReference>
<keyword evidence="1" id="KW-0805">Transcription regulation</keyword>
<evidence type="ECO:0000313" key="8">
    <source>
        <dbReference type="Proteomes" id="UP000019471"/>
    </source>
</evidence>
<keyword evidence="4" id="KW-0539">Nucleus</keyword>
<dbReference type="PANTHER" id="PTHR47784:SF4">
    <property type="entry name" value="ZN(II)2CYS6 TRANSCRIPTION FACTOR (EUROFUNG)"/>
    <property type="match status" value="1"/>
</dbReference>
<dbReference type="RefSeq" id="XP_007748701.1">
    <property type="nucleotide sequence ID" value="XM_007750511.1"/>
</dbReference>
<keyword evidence="2" id="KW-0238">DNA-binding</keyword>
<reference evidence="7 8" key="1">
    <citation type="submission" date="2013-03" db="EMBL/GenBank/DDBJ databases">
        <title>The Genome Sequence of Cladophialophora psammophila CBS 110553.</title>
        <authorList>
            <consortium name="The Broad Institute Genomics Platform"/>
            <person name="Cuomo C."/>
            <person name="de Hoog S."/>
            <person name="Gorbushina A."/>
            <person name="Walker B."/>
            <person name="Young S.K."/>
            <person name="Zeng Q."/>
            <person name="Gargeya S."/>
            <person name="Fitzgerald M."/>
            <person name="Haas B."/>
            <person name="Abouelleil A."/>
            <person name="Allen A.W."/>
            <person name="Alvarado L."/>
            <person name="Arachchi H.M."/>
            <person name="Berlin A.M."/>
            <person name="Chapman S.B."/>
            <person name="Gainer-Dewar J."/>
            <person name="Goldberg J."/>
            <person name="Griggs A."/>
            <person name="Gujja S."/>
            <person name="Hansen M."/>
            <person name="Howarth C."/>
            <person name="Imamovic A."/>
            <person name="Ireland A."/>
            <person name="Larimer J."/>
            <person name="McCowan C."/>
            <person name="Murphy C."/>
            <person name="Pearson M."/>
            <person name="Poon T.W."/>
            <person name="Priest M."/>
            <person name="Roberts A."/>
            <person name="Saif S."/>
            <person name="Shea T."/>
            <person name="Sisk P."/>
            <person name="Sykes S."/>
            <person name="Wortman J."/>
            <person name="Nusbaum C."/>
            <person name="Birren B."/>
        </authorList>
    </citation>
    <scope>NUCLEOTIDE SEQUENCE [LARGE SCALE GENOMIC DNA]</scope>
    <source>
        <strain evidence="7 8">CBS 110553</strain>
    </source>
</reference>
<dbReference type="Proteomes" id="UP000019471">
    <property type="component" value="Unassembled WGS sequence"/>
</dbReference>
<feature type="compositionally biased region" description="Polar residues" evidence="5">
    <location>
        <begin position="48"/>
        <end position="66"/>
    </location>
</feature>
<dbReference type="Pfam" id="PF00172">
    <property type="entry name" value="Zn_clus"/>
    <property type="match status" value="1"/>
</dbReference>
<name>W9WFK7_9EURO</name>
<dbReference type="OrthoDB" id="4937900at2759"/>
<dbReference type="PROSITE" id="PS00463">
    <property type="entry name" value="ZN2_CY6_FUNGAL_1"/>
    <property type="match status" value="1"/>
</dbReference>
<dbReference type="InterPro" id="IPR001138">
    <property type="entry name" value="Zn2Cys6_DnaBD"/>
</dbReference>
<dbReference type="PROSITE" id="PS50048">
    <property type="entry name" value="ZN2_CY6_FUNGAL_2"/>
    <property type="match status" value="1"/>
</dbReference>
<dbReference type="CDD" id="cd00067">
    <property type="entry name" value="GAL4"/>
    <property type="match status" value="1"/>
</dbReference>
<dbReference type="HOGENOM" id="CLU_024934_2_0_1"/>
<evidence type="ECO:0000259" key="6">
    <source>
        <dbReference type="PROSITE" id="PS50048"/>
    </source>
</evidence>
<evidence type="ECO:0000256" key="1">
    <source>
        <dbReference type="ARBA" id="ARBA00023015"/>
    </source>
</evidence>
<evidence type="ECO:0000256" key="3">
    <source>
        <dbReference type="ARBA" id="ARBA00023163"/>
    </source>
</evidence>
<organism evidence="7 8">
    <name type="scientific">Cladophialophora psammophila CBS 110553</name>
    <dbReference type="NCBI Taxonomy" id="1182543"/>
    <lineage>
        <taxon>Eukaryota</taxon>
        <taxon>Fungi</taxon>
        <taxon>Dikarya</taxon>
        <taxon>Ascomycota</taxon>
        <taxon>Pezizomycotina</taxon>
        <taxon>Eurotiomycetes</taxon>
        <taxon>Chaetothyriomycetidae</taxon>
        <taxon>Chaetothyriales</taxon>
        <taxon>Herpotrichiellaceae</taxon>
        <taxon>Cladophialophora</taxon>
    </lineage>
</organism>
<dbReference type="GeneID" id="19194628"/>
<keyword evidence="8" id="KW-1185">Reference proteome</keyword>
<gene>
    <name evidence="7" type="ORF">A1O5_09933</name>
</gene>
<dbReference type="SMART" id="SM00066">
    <property type="entry name" value="GAL4"/>
    <property type="match status" value="1"/>
</dbReference>
<dbReference type="AlphaFoldDB" id="W9WFK7"/>
<feature type="region of interest" description="Disordered" evidence="5">
    <location>
        <begin position="48"/>
        <end position="88"/>
    </location>
</feature>
<dbReference type="InterPro" id="IPR053157">
    <property type="entry name" value="Sterol_Uptake_Regulator"/>
</dbReference>
<evidence type="ECO:0000256" key="4">
    <source>
        <dbReference type="ARBA" id="ARBA00023242"/>
    </source>
</evidence>
<dbReference type="SUPFAM" id="SSF57701">
    <property type="entry name" value="Zn2/Cys6 DNA-binding domain"/>
    <property type="match status" value="1"/>
</dbReference>
<keyword evidence="3" id="KW-0804">Transcription</keyword>
<dbReference type="STRING" id="1182543.W9WFK7"/>
<dbReference type="GO" id="GO:0008270">
    <property type="term" value="F:zinc ion binding"/>
    <property type="evidence" value="ECO:0007669"/>
    <property type="project" value="InterPro"/>
</dbReference>
<dbReference type="InterPro" id="IPR036864">
    <property type="entry name" value="Zn2-C6_fun-type_DNA-bd_sf"/>
</dbReference>
<protein>
    <recommendedName>
        <fullName evidence="6">Zn(2)-C6 fungal-type domain-containing protein</fullName>
    </recommendedName>
</protein>
<accession>W9WFK7</accession>
<evidence type="ECO:0000256" key="5">
    <source>
        <dbReference type="SAM" id="MobiDB-lite"/>
    </source>
</evidence>